<dbReference type="GO" id="GO:0008240">
    <property type="term" value="F:tripeptidyl-peptidase activity"/>
    <property type="evidence" value="ECO:0007669"/>
    <property type="project" value="TreeGrafter"/>
</dbReference>
<dbReference type="AlphaFoldDB" id="A0A0K1EQD4"/>
<evidence type="ECO:0000256" key="3">
    <source>
        <dbReference type="ARBA" id="ARBA00022723"/>
    </source>
</evidence>
<keyword evidence="6" id="KW-0106">Calcium</keyword>
<dbReference type="PANTHER" id="PTHR14218">
    <property type="entry name" value="PROTEASE S8 TRIPEPTIDYL PEPTIDASE I CLN2"/>
    <property type="match status" value="1"/>
</dbReference>
<proteinExistence type="predicted"/>
<keyword evidence="11" id="KW-1185">Reference proteome</keyword>
<evidence type="ECO:0000256" key="6">
    <source>
        <dbReference type="ARBA" id="ARBA00022837"/>
    </source>
</evidence>
<dbReference type="GO" id="GO:0006508">
    <property type="term" value="P:proteolysis"/>
    <property type="evidence" value="ECO:0007669"/>
    <property type="project" value="UniProtKB-KW"/>
</dbReference>
<comment type="cofactor">
    <cofactor evidence="1">
        <name>Ca(2+)</name>
        <dbReference type="ChEBI" id="CHEBI:29108"/>
    </cofactor>
</comment>
<evidence type="ECO:0000256" key="7">
    <source>
        <dbReference type="ARBA" id="ARBA00023145"/>
    </source>
</evidence>
<organism evidence="10 11">
    <name type="scientific">Chondromyces crocatus</name>
    <dbReference type="NCBI Taxonomy" id="52"/>
    <lineage>
        <taxon>Bacteria</taxon>
        <taxon>Pseudomonadati</taxon>
        <taxon>Myxococcota</taxon>
        <taxon>Polyangia</taxon>
        <taxon>Polyangiales</taxon>
        <taxon>Polyangiaceae</taxon>
        <taxon>Chondromyces</taxon>
    </lineage>
</organism>
<evidence type="ECO:0000313" key="11">
    <source>
        <dbReference type="Proteomes" id="UP000067626"/>
    </source>
</evidence>
<evidence type="ECO:0000256" key="2">
    <source>
        <dbReference type="ARBA" id="ARBA00022670"/>
    </source>
</evidence>
<gene>
    <name evidence="10" type="ORF">CMC5_070950</name>
</gene>
<evidence type="ECO:0000256" key="4">
    <source>
        <dbReference type="ARBA" id="ARBA00022801"/>
    </source>
</evidence>
<dbReference type="SMART" id="SM00944">
    <property type="entry name" value="Pro-kuma_activ"/>
    <property type="match status" value="1"/>
</dbReference>
<dbReference type="RefSeq" id="WP_050434425.1">
    <property type="nucleotide sequence ID" value="NZ_CP012159.1"/>
</dbReference>
<keyword evidence="3" id="KW-0479">Metal-binding</keyword>
<dbReference type="PROSITE" id="PS51257">
    <property type="entry name" value="PROKAR_LIPOPROTEIN"/>
    <property type="match status" value="1"/>
</dbReference>
<dbReference type="InterPro" id="IPR015366">
    <property type="entry name" value="S53_propep"/>
</dbReference>
<keyword evidence="5" id="KW-0720">Serine protease</keyword>
<feature type="chain" id="PRO_5005459835" evidence="8">
    <location>
        <begin position="24"/>
        <end position="548"/>
    </location>
</feature>
<dbReference type="SUPFAM" id="SSF54897">
    <property type="entry name" value="Protease propeptides/inhibitors"/>
    <property type="match status" value="1"/>
</dbReference>
<evidence type="ECO:0000256" key="1">
    <source>
        <dbReference type="ARBA" id="ARBA00001913"/>
    </source>
</evidence>
<dbReference type="Pfam" id="PF09286">
    <property type="entry name" value="Pro-kuma_activ"/>
    <property type="match status" value="1"/>
</dbReference>
<dbReference type="KEGG" id="ccro:CMC5_070950"/>
<dbReference type="GO" id="GO:0046872">
    <property type="term" value="F:metal ion binding"/>
    <property type="evidence" value="ECO:0007669"/>
    <property type="project" value="UniProtKB-KW"/>
</dbReference>
<sequence>MASYFPRFARLGASIFIRLGLSAALGAAALGCGGNSGLAVLEDGLPRPMDGVYFDFGAADKDDAIRVLIGFDIQDREGLVRTIDKMYDPADPTFRSYLTADEWAARHAPAQETVDRAVDWLEEQGFKVDRTASNRLIVQVSGTVDQFNKAFVTELRSFGRENHTGGAMIYSYGLIKGAALRVPSNIAETMLAVVSADEPADTTPLQNEGGDVITQPPPDDAASHTLSEIAGAYNLDPLHAAGHKGAGQKLAVFVGATFRFLDLQSFWTSMGVTRESPEVVNLGEDPSIRYLETTVDVEWAGGLAPEADLVVYQGADARNTSLVYAFNEMIARNEASVISNSFARREDAEPPAVREQYNLAAMQAAAMGITVVVASGNSAETDTPSSSPYVTAIGGTVLSLDENGARQSEVAWSRSGSGPSLSMPMPSWQRGVVAGAGGMRAVVDLALNASPEHPYIVYYISEWMKVGGTSLATPAFAGMITCLNSARAARGLPRVGLLNPILYLDPKVQGTFRDIVEGETPFFAAGAGWDYPTGWGSPDIAALADALP</sequence>
<dbReference type="InterPro" id="IPR023828">
    <property type="entry name" value="Peptidase_S8_Ser-AS"/>
</dbReference>
<evidence type="ECO:0000256" key="8">
    <source>
        <dbReference type="SAM" id="SignalP"/>
    </source>
</evidence>
<dbReference type="SUPFAM" id="SSF52743">
    <property type="entry name" value="Subtilisin-like"/>
    <property type="match status" value="1"/>
</dbReference>
<evidence type="ECO:0000256" key="5">
    <source>
        <dbReference type="ARBA" id="ARBA00022825"/>
    </source>
</evidence>
<dbReference type="PROSITE" id="PS51695">
    <property type="entry name" value="SEDOLISIN"/>
    <property type="match status" value="1"/>
</dbReference>
<dbReference type="STRING" id="52.CMC5_070950"/>
<dbReference type="CDD" id="cd11377">
    <property type="entry name" value="Pro-peptidase_S53"/>
    <property type="match status" value="1"/>
</dbReference>
<name>A0A0K1EQD4_CHOCO</name>
<keyword evidence="4" id="KW-0378">Hydrolase</keyword>
<dbReference type="CDD" id="cd04056">
    <property type="entry name" value="Peptidases_S53"/>
    <property type="match status" value="1"/>
</dbReference>
<dbReference type="GO" id="GO:0004252">
    <property type="term" value="F:serine-type endopeptidase activity"/>
    <property type="evidence" value="ECO:0007669"/>
    <property type="project" value="InterPro"/>
</dbReference>
<accession>A0A0K1EQD4</accession>
<dbReference type="InterPro" id="IPR036852">
    <property type="entry name" value="Peptidase_S8/S53_dom_sf"/>
</dbReference>
<dbReference type="Pfam" id="PF00082">
    <property type="entry name" value="Peptidase_S8"/>
    <property type="match status" value="1"/>
</dbReference>
<dbReference type="EMBL" id="CP012159">
    <property type="protein sequence ID" value="AKT42867.1"/>
    <property type="molecule type" value="Genomic_DNA"/>
</dbReference>
<evidence type="ECO:0000259" key="9">
    <source>
        <dbReference type="PROSITE" id="PS51695"/>
    </source>
</evidence>
<feature type="domain" description="Peptidase S53" evidence="9">
    <location>
        <begin position="223"/>
        <end position="548"/>
    </location>
</feature>
<dbReference type="InterPro" id="IPR030400">
    <property type="entry name" value="Sedolisin_dom"/>
</dbReference>
<dbReference type="InterPro" id="IPR000209">
    <property type="entry name" value="Peptidase_S8/S53_dom"/>
</dbReference>
<keyword evidence="2" id="KW-0645">Protease</keyword>
<evidence type="ECO:0000313" key="10">
    <source>
        <dbReference type="EMBL" id="AKT42867.1"/>
    </source>
</evidence>
<dbReference type="Gene3D" id="3.40.50.200">
    <property type="entry name" value="Peptidase S8/S53 domain"/>
    <property type="match status" value="1"/>
</dbReference>
<reference evidence="10 11" key="1">
    <citation type="submission" date="2015-07" db="EMBL/GenBank/DDBJ databases">
        <title>Genome analysis of myxobacterium Chondromyces crocatus Cm c5 reveals a high potential for natural compound synthesis and the genetic basis for the loss of fruiting body formation.</title>
        <authorList>
            <person name="Zaburannyi N."/>
            <person name="Bunk B."/>
            <person name="Maier J."/>
            <person name="Overmann J."/>
            <person name="Mueller R."/>
        </authorList>
    </citation>
    <scope>NUCLEOTIDE SEQUENCE [LARGE SCALE GENOMIC DNA]</scope>
    <source>
        <strain evidence="10 11">Cm c5</strain>
    </source>
</reference>
<dbReference type="PANTHER" id="PTHR14218:SF15">
    <property type="entry name" value="TRIPEPTIDYL-PEPTIDASE 1"/>
    <property type="match status" value="1"/>
</dbReference>
<protein>
    <submittedName>
        <fullName evidence="10">Kumamolisin</fullName>
    </submittedName>
</protein>
<keyword evidence="7" id="KW-0865">Zymogen</keyword>
<dbReference type="PROSITE" id="PS00138">
    <property type="entry name" value="SUBTILASE_SER"/>
    <property type="match status" value="1"/>
</dbReference>
<dbReference type="Proteomes" id="UP000067626">
    <property type="component" value="Chromosome"/>
</dbReference>
<keyword evidence="8" id="KW-0732">Signal</keyword>
<feature type="signal peptide" evidence="8">
    <location>
        <begin position="1"/>
        <end position="23"/>
    </location>
</feature>
<dbReference type="InterPro" id="IPR050819">
    <property type="entry name" value="Tripeptidyl-peptidase_I"/>
</dbReference>